<evidence type="ECO:0000313" key="3">
    <source>
        <dbReference type="Proteomes" id="UP000295215"/>
    </source>
</evidence>
<protein>
    <recommendedName>
        <fullName evidence="4">SPFH domain/Band 7 family protein</fullName>
    </recommendedName>
</protein>
<dbReference type="OrthoDB" id="1151509at2"/>
<proteinExistence type="predicted"/>
<sequence length="135" mass="14874">MKNKKLLIGLLLVAFSTTSCWEFNRQQKMKNAEANGKATLLEAENSKKAMIETAKAENESATLQAEAKIKIAKAEAQAEIERAKGVAEANRIIGESMKGNKEYLEYLKIDAIRNSTGSKVYVPTEAQLPITEAKK</sequence>
<comment type="caution">
    <text evidence="2">The sequence shown here is derived from an EMBL/GenBank/DDBJ whole genome shotgun (WGS) entry which is preliminary data.</text>
</comment>
<dbReference type="EMBL" id="SOAG01000026">
    <property type="protein sequence ID" value="TDS53980.1"/>
    <property type="molecule type" value="Genomic_DNA"/>
</dbReference>
<feature type="signal peptide" evidence="1">
    <location>
        <begin position="1"/>
        <end position="21"/>
    </location>
</feature>
<feature type="chain" id="PRO_5020365086" description="SPFH domain/Band 7 family protein" evidence="1">
    <location>
        <begin position="22"/>
        <end position="135"/>
    </location>
</feature>
<name>A0A4R7EXP1_9FLAO</name>
<keyword evidence="1" id="KW-0732">Signal</keyword>
<reference evidence="2 3" key="1">
    <citation type="submission" date="2019-03" db="EMBL/GenBank/DDBJ databases">
        <title>Genomic Encyclopedia of Archaeal and Bacterial Type Strains, Phase II (KMG-II): from individual species to whole genera.</title>
        <authorList>
            <person name="Goeker M."/>
        </authorList>
    </citation>
    <scope>NUCLEOTIDE SEQUENCE [LARGE SCALE GENOMIC DNA]</scope>
    <source>
        <strain evidence="2 3">DSM 28213</strain>
    </source>
</reference>
<evidence type="ECO:0000313" key="2">
    <source>
        <dbReference type="EMBL" id="TDS53980.1"/>
    </source>
</evidence>
<dbReference type="PROSITE" id="PS51257">
    <property type="entry name" value="PROKAR_LIPOPROTEIN"/>
    <property type="match status" value="1"/>
</dbReference>
<gene>
    <name evidence="2" type="ORF">C8P70_12612</name>
</gene>
<organism evidence="2 3">
    <name type="scientific">Myroides indicus</name>
    <dbReference type="NCBI Taxonomy" id="1323422"/>
    <lineage>
        <taxon>Bacteria</taxon>
        <taxon>Pseudomonadati</taxon>
        <taxon>Bacteroidota</taxon>
        <taxon>Flavobacteriia</taxon>
        <taxon>Flavobacteriales</taxon>
        <taxon>Flavobacteriaceae</taxon>
        <taxon>Myroides</taxon>
    </lineage>
</organism>
<dbReference type="AlphaFoldDB" id="A0A4R7EXP1"/>
<evidence type="ECO:0000256" key="1">
    <source>
        <dbReference type="SAM" id="SignalP"/>
    </source>
</evidence>
<dbReference type="Proteomes" id="UP000295215">
    <property type="component" value="Unassembled WGS sequence"/>
</dbReference>
<accession>A0A4R7EXP1</accession>
<dbReference type="RefSeq" id="WP_133713343.1">
    <property type="nucleotide sequence ID" value="NZ_SOAG01000026.1"/>
</dbReference>
<evidence type="ECO:0008006" key="4">
    <source>
        <dbReference type="Google" id="ProtNLM"/>
    </source>
</evidence>
<keyword evidence="3" id="KW-1185">Reference proteome</keyword>